<feature type="transmembrane region" description="Helical" evidence="1">
    <location>
        <begin position="50"/>
        <end position="74"/>
    </location>
</feature>
<dbReference type="InterPro" id="IPR036691">
    <property type="entry name" value="Endo/exonu/phosph_ase_sf"/>
</dbReference>
<accession>A0A9X3PIW1</accession>
<dbReference type="RefSeq" id="WP_270122108.1">
    <property type="nucleotide sequence ID" value="NZ_BAAAOM010000004.1"/>
</dbReference>
<comment type="caution">
    <text evidence="3">The sequence shown here is derived from an EMBL/GenBank/DDBJ whole genome shotgun (WGS) entry which is preliminary data.</text>
</comment>
<evidence type="ECO:0000313" key="3">
    <source>
        <dbReference type="EMBL" id="MDA1385647.1"/>
    </source>
</evidence>
<organism evidence="3 5">
    <name type="scientific">Glycomyces lechevalierae</name>
    <dbReference type="NCBI Taxonomy" id="256034"/>
    <lineage>
        <taxon>Bacteria</taxon>
        <taxon>Bacillati</taxon>
        <taxon>Actinomycetota</taxon>
        <taxon>Actinomycetes</taxon>
        <taxon>Glycomycetales</taxon>
        <taxon>Glycomycetaceae</taxon>
        <taxon>Glycomyces</taxon>
    </lineage>
</organism>
<keyword evidence="1" id="KW-0472">Membrane</keyword>
<feature type="transmembrane region" description="Helical" evidence="1">
    <location>
        <begin position="81"/>
        <end position="102"/>
    </location>
</feature>
<proteinExistence type="predicted"/>
<protein>
    <submittedName>
        <fullName evidence="4">Endonuclease/exonuclease/phosphatase (EEP) superfamily protein YafD</fullName>
    </submittedName>
    <submittedName>
        <fullName evidence="3">Endonuclease/exonuclease/phosphatase family protein</fullName>
    </submittedName>
</protein>
<dbReference type="GO" id="GO:0004519">
    <property type="term" value="F:endonuclease activity"/>
    <property type="evidence" value="ECO:0007669"/>
    <property type="project" value="UniProtKB-KW"/>
</dbReference>
<dbReference type="InterPro" id="IPR005135">
    <property type="entry name" value="Endo/exonuclease/phosphatase"/>
</dbReference>
<dbReference type="EMBL" id="JAVDYD010000001">
    <property type="protein sequence ID" value="MDR7339515.1"/>
    <property type="molecule type" value="Genomic_DNA"/>
</dbReference>
<evidence type="ECO:0000313" key="5">
    <source>
        <dbReference type="Proteomes" id="UP001145799"/>
    </source>
</evidence>
<evidence type="ECO:0000256" key="1">
    <source>
        <dbReference type="SAM" id="Phobius"/>
    </source>
</evidence>
<keyword evidence="1" id="KW-0812">Transmembrane</keyword>
<keyword evidence="6" id="KW-1185">Reference proteome</keyword>
<dbReference type="Gene3D" id="3.60.10.10">
    <property type="entry name" value="Endonuclease/exonuclease/phosphatase"/>
    <property type="match status" value="1"/>
</dbReference>
<gene>
    <name evidence="4" type="ORF">J2S69_003234</name>
    <name evidence="3" type="ORF">O2L01_11695</name>
</gene>
<dbReference type="EMBL" id="JAPZVQ010000005">
    <property type="protein sequence ID" value="MDA1385647.1"/>
    <property type="molecule type" value="Genomic_DNA"/>
</dbReference>
<name>A0A9X3PIW1_9ACTN</name>
<dbReference type="Proteomes" id="UP001183604">
    <property type="component" value="Unassembled WGS sequence"/>
</dbReference>
<dbReference type="AlphaFoldDB" id="A0A9X3PIW1"/>
<feature type="domain" description="Endonuclease/exonuclease/phosphatase" evidence="2">
    <location>
        <begin position="118"/>
        <end position="322"/>
    </location>
</feature>
<sequence>MQRTDSEQRDAEAPARPRRRRHAAAAMLGFVAAALVVLPDVVRLDHWTPFAQLVAFRPVLVAALAIAGAGLLFVRRPAVRWAACAGLLACLVAAVSIAHRAIADPTMKGGSTGSLIVATINVKGGNASVDQVAALIEQSGADLVALPEAGEEYRAALEAALGDEYAGSSLQVADSPVSAVSVLYRTDLGAVAVEPSISGSFPTMEVTGGELGSLRFVAFHAYPPLPFSTGRWRGDLEGLQRFCAASDGAVIAGDFNATLDHSALRAAVDGCADAAATSGEGLHGTWPASAPAPLRAQIDHVFTTDGLQADSVSFTGIDGTDHLAVVADLALK</sequence>
<keyword evidence="1" id="KW-1133">Transmembrane helix</keyword>
<reference evidence="4 6" key="2">
    <citation type="submission" date="2023-07" db="EMBL/GenBank/DDBJ databases">
        <title>Sequencing the genomes of 1000 actinobacteria strains.</title>
        <authorList>
            <person name="Klenk H.-P."/>
        </authorList>
    </citation>
    <scope>NUCLEOTIDE SEQUENCE [LARGE SCALE GENOMIC DNA]</scope>
    <source>
        <strain evidence="4 6">DSM 44724</strain>
    </source>
</reference>
<keyword evidence="3" id="KW-0378">Hydrolase</keyword>
<reference evidence="3" key="1">
    <citation type="submission" date="2022-12" db="EMBL/GenBank/DDBJ databases">
        <title>Gycomyces niveus sp.nov., a novel actinomycete isolated from soil in Shouguang.</title>
        <authorList>
            <person name="Yang X."/>
        </authorList>
    </citation>
    <scope>NUCLEOTIDE SEQUENCE</scope>
    <source>
        <strain evidence="3">DSM 44724</strain>
    </source>
</reference>
<feature type="transmembrane region" description="Helical" evidence="1">
    <location>
        <begin position="21"/>
        <end position="38"/>
    </location>
</feature>
<keyword evidence="3" id="KW-0255">Endonuclease</keyword>
<keyword evidence="3" id="KW-0540">Nuclease</keyword>
<dbReference type="SUPFAM" id="SSF56219">
    <property type="entry name" value="DNase I-like"/>
    <property type="match status" value="1"/>
</dbReference>
<evidence type="ECO:0000313" key="6">
    <source>
        <dbReference type="Proteomes" id="UP001183604"/>
    </source>
</evidence>
<evidence type="ECO:0000313" key="4">
    <source>
        <dbReference type="EMBL" id="MDR7339515.1"/>
    </source>
</evidence>
<evidence type="ECO:0000259" key="2">
    <source>
        <dbReference type="Pfam" id="PF03372"/>
    </source>
</evidence>
<dbReference type="Proteomes" id="UP001145799">
    <property type="component" value="Unassembled WGS sequence"/>
</dbReference>
<dbReference type="Pfam" id="PF03372">
    <property type="entry name" value="Exo_endo_phos"/>
    <property type="match status" value="1"/>
</dbReference>